<evidence type="ECO:0000256" key="2">
    <source>
        <dbReference type="ARBA" id="ARBA00023125"/>
    </source>
</evidence>
<keyword evidence="2 4" id="KW-0238">DNA-binding</keyword>
<dbReference type="Gene3D" id="1.10.357.10">
    <property type="entry name" value="Tetracycline Repressor, domain 2"/>
    <property type="match status" value="1"/>
</dbReference>
<evidence type="ECO:0000313" key="7">
    <source>
        <dbReference type="EMBL" id="WPR90332.1"/>
    </source>
</evidence>
<keyword evidence="8" id="KW-1185">Reference proteome</keyword>
<dbReference type="Pfam" id="PF00440">
    <property type="entry name" value="TetR_N"/>
    <property type="match status" value="1"/>
</dbReference>
<proteinExistence type="predicted"/>
<evidence type="ECO:0000259" key="6">
    <source>
        <dbReference type="PROSITE" id="PS50977"/>
    </source>
</evidence>
<dbReference type="PROSITE" id="PS50977">
    <property type="entry name" value="HTH_TETR_2"/>
    <property type="match status" value="1"/>
</dbReference>
<evidence type="ECO:0000256" key="4">
    <source>
        <dbReference type="PROSITE-ProRule" id="PRU00335"/>
    </source>
</evidence>
<feature type="compositionally biased region" description="Basic and acidic residues" evidence="5">
    <location>
        <begin position="8"/>
        <end position="20"/>
    </location>
</feature>
<evidence type="ECO:0000256" key="5">
    <source>
        <dbReference type="SAM" id="MobiDB-lite"/>
    </source>
</evidence>
<reference evidence="7 8" key="1">
    <citation type="submission" date="2023-11" db="EMBL/GenBank/DDBJ databases">
        <title>Genome sequence of Microbacterium rhizosphaerae KACC 19337.</title>
        <authorList>
            <person name="Choi H."/>
            <person name="Kim S."/>
            <person name="Kim Y."/>
            <person name="Kwon S.-W."/>
            <person name="Heo J."/>
        </authorList>
    </citation>
    <scope>NUCLEOTIDE SEQUENCE [LARGE SCALE GENOMIC DNA]</scope>
    <source>
        <strain evidence="7 8">KACC 19337</strain>
    </source>
</reference>
<dbReference type="PRINTS" id="PR00455">
    <property type="entry name" value="HTHTETR"/>
</dbReference>
<accession>A0ABZ0SRL7</accession>
<name>A0ABZ0SRL7_9MICO</name>
<evidence type="ECO:0000256" key="3">
    <source>
        <dbReference type="ARBA" id="ARBA00023163"/>
    </source>
</evidence>
<dbReference type="RefSeq" id="WP_320943044.1">
    <property type="nucleotide sequence ID" value="NZ_BAABEU010000011.1"/>
</dbReference>
<dbReference type="Proteomes" id="UP001323798">
    <property type="component" value="Chromosome"/>
</dbReference>
<keyword evidence="3" id="KW-0804">Transcription</keyword>
<evidence type="ECO:0000313" key="8">
    <source>
        <dbReference type="Proteomes" id="UP001323798"/>
    </source>
</evidence>
<dbReference type="InterPro" id="IPR009057">
    <property type="entry name" value="Homeodomain-like_sf"/>
</dbReference>
<feature type="region of interest" description="Disordered" evidence="5">
    <location>
        <begin position="1"/>
        <end position="21"/>
    </location>
</feature>
<gene>
    <name evidence="7" type="ORF">SM116_03320</name>
</gene>
<feature type="DNA-binding region" description="H-T-H motif" evidence="4">
    <location>
        <begin position="43"/>
        <end position="62"/>
    </location>
</feature>
<sequence length="230" mass="24733">MNAARQDPVARKPSRAERARGTRHRIVEAAAALFAAPGYPATTMERIAQDAGVAVQTVYYTFGTKGALLCAAMDYASAGQHDPDPVMQRAWIARVMNAPTGGRALAIALSNGVDIYARAAPLWPAIRAASSDPTVVSYWEGVGRGRRIGMQQVVDRLARMGALREDVDAARAGDILFTLHSHDSYTTLVTDASWPLPEYKSWLHGVCVQQLLRLDAVGPLDLDGLGYASS</sequence>
<keyword evidence="1" id="KW-0805">Transcription regulation</keyword>
<dbReference type="InterPro" id="IPR001647">
    <property type="entry name" value="HTH_TetR"/>
</dbReference>
<protein>
    <submittedName>
        <fullName evidence="7">TetR/AcrR family transcriptional regulator</fullName>
    </submittedName>
</protein>
<feature type="domain" description="HTH tetR-type" evidence="6">
    <location>
        <begin position="20"/>
        <end position="80"/>
    </location>
</feature>
<dbReference type="PANTHER" id="PTHR30055">
    <property type="entry name" value="HTH-TYPE TRANSCRIPTIONAL REGULATOR RUTR"/>
    <property type="match status" value="1"/>
</dbReference>
<dbReference type="InterPro" id="IPR050109">
    <property type="entry name" value="HTH-type_TetR-like_transc_reg"/>
</dbReference>
<organism evidence="7 8">
    <name type="scientific">Microbacterium rhizosphaerae</name>
    <dbReference type="NCBI Taxonomy" id="1678237"/>
    <lineage>
        <taxon>Bacteria</taxon>
        <taxon>Bacillati</taxon>
        <taxon>Actinomycetota</taxon>
        <taxon>Actinomycetes</taxon>
        <taxon>Micrococcales</taxon>
        <taxon>Microbacteriaceae</taxon>
        <taxon>Microbacterium</taxon>
    </lineage>
</organism>
<dbReference type="EMBL" id="CP139368">
    <property type="protein sequence ID" value="WPR90332.1"/>
    <property type="molecule type" value="Genomic_DNA"/>
</dbReference>
<evidence type="ECO:0000256" key="1">
    <source>
        <dbReference type="ARBA" id="ARBA00023015"/>
    </source>
</evidence>
<dbReference type="SUPFAM" id="SSF46689">
    <property type="entry name" value="Homeodomain-like"/>
    <property type="match status" value="1"/>
</dbReference>
<dbReference type="PANTHER" id="PTHR30055:SF234">
    <property type="entry name" value="HTH-TYPE TRANSCRIPTIONAL REGULATOR BETI"/>
    <property type="match status" value="1"/>
</dbReference>